<name>A0A7X8SIH9_9BACT</name>
<dbReference type="Proteomes" id="UP000585050">
    <property type="component" value="Unassembled WGS sequence"/>
</dbReference>
<dbReference type="RefSeq" id="WP_168881459.1">
    <property type="nucleotide sequence ID" value="NZ_JABAIL010000002.1"/>
</dbReference>
<protein>
    <recommendedName>
        <fullName evidence="4">Lipoprotein</fullName>
    </recommendedName>
</protein>
<feature type="compositionally biased region" description="Polar residues" evidence="1">
    <location>
        <begin position="197"/>
        <end position="224"/>
    </location>
</feature>
<evidence type="ECO:0000313" key="3">
    <source>
        <dbReference type="Proteomes" id="UP000585050"/>
    </source>
</evidence>
<comment type="caution">
    <text evidence="2">The sequence shown here is derived from an EMBL/GenBank/DDBJ whole genome shotgun (WGS) entry which is preliminary data.</text>
</comment>
<organism evidence="2 3">
    <name type="scientific">Flammeovirga agarivorans</name>
    <dbReference type="NCBI Taxonomy" id="2726742"/>
    <lineage>
        <taxon>Bacteria</taxon>
        <taxon>Pseudomonadati</taxon>
        <taxon>Bacteroidota</taxon>
        <taxon>Cytophagia</taxon>
        <taxon>Cytophagales</taxon>
        <taxon>Flammeovirgaceae</taxon>
        <taxon>Flammeovirga</taxon>
    </lineage>
</organism>
<dbReference type="EMBL" id="JABAIL010000002">
    <property type="protein sequence ID" value="NLR90742.1"/>
    <property type="molecule type" value="Genomic_DNA"/>
</dbReference>
<dbReference type="AlphaFoldDB" id="A0A7X8SIH9"/>
<evidence type="ECO:0000313" key="2">
    <source>
        <dbReference type="EMBL" id="NLR90742.1"/>
    </source>
</evidence>
<evidence type="ECO:0008006" key="4">
    <source>
        <dbReference type="Google" id="ProtNLM"/>
    </source>
</evidence>
<gene>
    <name evidence="2" type="ORF">HGP29_05975</name>
</gene>
<feature type="compositionally biased region" description="Low complexity" evidence="1">
    <location>
        <begin position="181"/>
        <end position="196"/>
    </location>
</feature>
<feature type="region of interest" description="Disordered" evidence="1">
    <location>
        <begin position="181"/>
        <end position="262"/>
    </location>
</feature>
<proteinExistence type="predicted"/>
<keyword evidence="3" id="KW-1185">Reference proteome</keyword>
<evidence type="ECO:0000256" key="1">
    <source>
        <dbReference type="SAM" id="MobiDB-lite"/>
    </source>
</evidence>
<dbReference type="PROSITE" id="PS51257">
    <property type="entry name" value="PROKAR_LIPOPROTEIN"/>
    <property type="match status" value="1"/>
</dbReference>
<feature type="compositionally biased region" description="Low complexity" evidence="1">
    <location>
        <begin position="233"/>
        <end position="262"/>
    </location>
</feature>
<reference evidence="2 3" key="1">
    <citation type="submission" date="2020-04" db="EMBL/GenBank/DDBJ databases">
        <title>Flammeovirga sp. SR4, a novel species isolated from seawater.</title>
        <authorList>
            <person name="Wang X."/>
        </authorList>
    </citation>
    <scope>NUCLEOTIDE SEQUENCE [LARGE SCALE GENOMIC DNA]</scope>
    <source>
        <strain evidence="2 3">SR4</strain>
    </source>
</reference>
<accession>A0A7X8SIH9</accession>
<sequence>MKKLAIFLPFLILIGCSSSNETFKKNPVDQFIIDMSDVNDFTILLQDMDAEEHLFTADIFRHKYKIITMGADSIPVSKETDWYDVSPSFFQLHSGDIGMEIASKVNGKVSKQVSPPGYSGYVGNSQYGEWKTNPNTGTSFWEFYGRYAMMRSLFNMAYYGPIYRSSYTDYRRYSSSGRNYYGGSSGSPRYGTYSSGVKKSNPTFANRMSKSSSFRNSVNKSVSRSPAKYAAGSRSTSTTKSTNSRYSSGSSSRSRSSSRGGK</sequence>